<organism evidence="1 2">
    <name type="scientific">Persea americana</name>
    <name type="common">Avocado</name>
    <dbReference type="NCBI Taxonomy" id="3435"/>
    <lineage>
        <taxon>Eukaryota</taxon>
        <taxon>Viridiplantae</taxon>
        <taxon>Streptophyta</taxon>
        <taxon>Embryophyta</taxon>
        <taxon>Tracheophyta</taxon>
        <taxon>Spermatophyta</taxon>
        <taxon>Magnoliopsida</taxon>
        <taxon>Magnoliidae</taxon>
        <taxon>Laurales</taxon>
        <taxon>Lauraceae</taxon>
        <taxon>Persea</taxon>
    </lineage>
</organism>
<dbReference type="EMBL" id="CM056818">
    <property type="protein sequence ID" value="KAJ8623190.1"/>
    <property type="molecule type" value="Genomic_DNA"/>
</dbReference>
<keyword evidence="2" id="KW-1185">Reference proteome</keyword>
<proteinExistence type="predicted"/>
<evidence type="ECO:0000313" key="2">
    <source>
        <dbReference type="Proteomes" id="UP001234297"/>
    </source>
</evidence>
<evidence type="ECO:0000313" key="1">
    <source>
        <dbReference type="EMBL" id="KAJ8623190.1"/>
    </source>
</evidence>
<protein>
    <submittedName>
        <fullName evidence="1">Uncharacterized protein</fullName>
    </submittedName>
</protein>
<accession>A0ACC2KPV9</accession>
<comment type="caution">
    <text evidence="1">The sequence shown here is derived from an EMBL/GenBank/DDBJ whole genome shotgun (WGS) entry which is preliminary data.</text>
</comment>
<name>A0ACC2KPV9_PERAE</name>
<gene>
    <name evidence="1" type="ORF">MRB53_031719</name>
</gene>
<reference evidence="1 2" key="1">
    <citation type="journal article" date="2022" name="Hortic Res">
        <title>A haplotype resolved chromosomal level avocado genome allows analysis of novel avocado genes.</title>
        <authorList>
            <person name="Nath O."/>
            <person name="Fletcher S.J."/>
            <person name="Hayward A."/>
            <person name="Shaw L.M."/>
            <person name="Masouleh A.K."/>
            <person name="Furtado A."/>
            <person name="Henry R.J."/>
            <person name="Mitter N."/>
        </authorList>
    </citation>
    <scope>NUCLEOTIDE SEQUENCE [LARGE SCALE GENOMIC DNA]</scope>
    <source>
        <strain evidence="2">cv. Hass</strain>
    </source>
</reference>
<sequence>MPRFLCSLLLICLFVLGDYATVSHSQLKCKSKLKGVPVHPDDVEQIRFALNLEFLETDWFLHGALGYGLDKVEPALAMGGPPAVGAKKANLDKVTRAIIEEFGYQEVGHLRAITSTVGGFPRALMNLTATNFAKIFDDAVGHTLSPPFDPYKSTVNYLLASYVIPYVGLVAYVGTNPSIRGHVSKRLLAGLLAVESGQDAVIRTLLYERAKELVHPYNRTVAYFTSRISHLRNQLGGCGRKDEGLFVRKRAGAEGKTSSNILSADTRSLGYARTTAEVLSIVYGTGDESKPGGFLPNGGNGEIARGYLKRNDETIHI</sequence>
<dbReference type="Proteomes" id="UP001234297">
    <property type="component" value="Chromosome 10"/>
</dbReference>